<accession>A0AAC9HTT8</accession>
<evidence type="ECO:0000313" key="1">
    <source>
        <dbReference type="EMBL" id="AOS64991.1"/>
    </source>
</evidence>
<dbReference type="AlphaFoldDB" id="A0AAC9HTT8"/>
<reference evidence="2" key="1">
    <citation type="submission" date="2016-03" db="EMBL/GenBank/DDBJ databases">
        <title>Complete genome sequence of the type strain Actinoalloteichus hymeniacidonis DSM 45092.</title>
        <authorList>
            <person name="Schaffert L."/>
            <person name="Albersmeier A."/>
            <person name="Winkler A."/>
            <person name="Kalinowski J."/>
            <person name="Zotchev S."/>
            <person name="Ruckert C."/>
        </authorList>
    </citation>
    <scope>NUCLEOTIDE SEQUENCE [LARGE SCALE GENOMIC DNA]</scope>
    <source>
        <strain evidence="2">HPA177(T) (DSM 45092(T))</strain>
    </source>
</reference>
<dbReference type="InterPro" id="IPR008930">
    <property type="entry name" value="Terpenoid_cyclase/PrenylTrfase"/>
</dbReference>
<dbReference type="EMBL" id="CP014859">
    <property type="protein sequence ID" value="AOS64991.1"/>
    <property type="molecule type" value="Genomic_DNA"/>
</dbReference>
<name>A0AAC9HTT8_9PSEU</name>
<keyword evidence="2" id="KW-1185">Reference proteome</keyword>
<organism evidence="1 2">
    <name type="scientific">Actinoalloteichus hymeniacidonis</name>
    <dbReference type="NCBI Taxonomy" id="340345"/>
    <lineage>
        <taxon>Bacteria</taxon>
        <taxon>Bacillati</taxon>
        <taxon>Actinomycetota</taxon>
        <taxon>Actinomycetes</taxon>
        <taxon>Pseudonocardiales</taxon>
        <taxon>Pseudonocardiaceae</taxon>
        <taxon>Actinoalloteichus</taxon>
    </lineage>
</organism>
<gene>
    <name evidence="1" type="ORF">TL08_21000</name>
</gene>
<proteinExistence type="predicted"/>
<dbReference type="Proteomes" id="UP000095210">
    <property type="component" value="Chromosome"/>
</dbReference>
<evidence type="ECO:0008006" key="3">
    <source>
        <dbReference type="Google" id="ProtNLM"/>
    </source>
</evidence>
<sequence length="295" mass="31524">MRDLTRISEFITTHARLLDRRRFALLIGAGPEEIAGALAALACYRNPDGGYGWGLEPDLRSSSSQPVSALHAFEVFEGIGGPTSDASALCDWLASITLADGGLPFGLPISDSTGCAPYFVDTDPTESSLHMTSMLAAIAHRIGRFDPGVRDHPWLATATSYALQGARRSDGSGHALESLYLLHFLDAVHEVVPEAAGELRRLGGLLPSSGVLPVGGGLEDEALHPLDFAPLPDRPIRALFADSRIESELDRLAADQREDGGWSVDWASFSTAGALEWRGWATVRAVRILAANGRD</sequence>
<evidence type="ECO:0000313" key="2">
    <source>
        <dbReference type="Proteomes" id="UP000095210"/>
    </source>
</evidence>
<dbReference type="RefSeq" id="WP_069851390.1">
    <property type="nucleotide sequence ID" value="NZ_CP014859.1"/>
</dbReference>
<protein>
    <recommendedName>
        <fullName evidence="3">Prenyltransferase</fullName>
    </recommendedName>
</protein>
<dbReference type="SUPFAM" id="SSF48239">
    <property type="entry name" value="Terpenoid cyclases/Protein prenyltransferases"/>
    <property type="match status" value="1"/>
</dbReference>
<dbReference type="KEGG" id="ahm:TL08_21000"/>